<proteinExistence type="predicted"/>
<keyword evidence="3" id="KW-1283">Bacterial microcompartment</keyword>
<dbReference type="Pfam" id="PF03319">
    <property type="entry name" value="EutN_CcmL"/>
    <property type="match status" value="1"/>
</dbReference>
<dbReference type="Proteomes" id="UP000028488">
    <property type="component" value="Chromosome"/>
</dbReference>
<evidence type="ECO:0000256" key="2">
    <source>
        <dbReference type="ARBA" id="ARBA00023669"/>
    </source>
</evidence>
<dbReference type="PANTHER" id="PTHR36539:SF1">
    <property type="entry name" value="BACTERIAL MICROCOMPARTMENT SHELL VERTEX PROTEIN EUTN"/>
    <property type="match status" value="1"/>
</dbReference>
<dbReference type="SUPFAM" id="SSF159133">
    <property type="entry name" value="EutN/CcmL-like"/>
    <property type="match status" value="1"/>
</dbReference>
<dbReference type="InterPro" id="IPR036677">
    <property type="entry name" value="EutN_CcmL_sf"/>
</dbReference>
<protein>
    <submittedName>
        <fullName evidence="4">Ethanolamine utilization protein EutN</fullName>
    </submittedName>
</protein>
<dbReference type="PROSITE" id="PS51932">
    <property type="entry name" value="BMV"/>
    <property type="match status" value="1"/>
</dbReference>
<dbReference type="RefSeq" id="WP_037227912.1">
    <property type="nucleotide sequence ID" value="NZ_CP008947.1"/>
</dbReference>
<dbReference type="GO" id="GO:0031470">
    <property type="term" value="C:carboxysome"/>
    <property type="evidence" value="ECO:0007669"/>
    <property type="project" value="UniProtKB-SubCell"/>
</dbReference>
<gene>
    <name evidence="4" type="ORF">EP51_05290</name>
</gene>
<dbReference type="PANTHER" id="PTHR36539">
    <property type="entry name" value="ETHANOLAMINE UTILIZATION PROTEIN EUTN"/>
    <property type="match status" value="1"/>
</dbReference>
<dbReference type="InterPro" id="IPR004992">
    <property type="entry name" value="EutN_CcmL"/>
</dbReference>
<sequence>MRLARVVGQVVATAKVPELGGTTILVVEDIDSAPGAVPRQSYAAVDLVGAGQEEVVLVVSGSAARVDAATAGVPVDQAIVAIADTVITHGEVTYSK</sequence>
<comment type="subcellular location">
    <subcellularLocation>
        <location evidence="1">Carboxysome</location>
    </subcellularLocation>
</comment>
<dbReference type="eggNOG" id="COG4576">
    <property type="taxonomic scope" value="Bacteria"/>
</dbReference>
<dbReference type="AlphaFoldDB" id="A0A076EKT9"/>
<keyword evidence="2" id="KW-1282">Carboxysome</keyword>
<evidence type="ECO:0000256" key="3">
    <source>
        <dbReference type="ARBA" id="ARBA00024446"/>
    </source>
</evidence>
<dbReference type="EMBL" id="CP008947">
    <property type="protein sequence ID" value="AII04049.1"/>
    <property type="molecule type" value="Genomic_DNA"/>
</dbReference>
<dbReference type="Gene3D" id="2.40.50.220">
    <property type="entry name" value="EutN/Ccml"/>
    <property type="match status" value="1"/>
</dbReference>
<evidence type="ECO:0000313" key="4">
    <source>
        <dbReference type="EMBL" id="AII04049.1"/>
    </source>
</evidence>
<evidence type="ECO:0000313" key="5">
    <source>
        <dbReference type="Proteomes" id="UP000028488"/>
    </source>
</evidence>
<evidence type="ECO:0000256" key="1">
    <source>
        <dbReference type="ARBA" id="ARBA00023587"/>
    </source>
</evidence>
<name>A0A076EKT9_RHOOP</name>
<organism evidence="4 5">
    <name type="scientific">Rhodococcus opacus</name>
    <name type="common">Nocardia opaca</name>
    <dbReference type="NCBI Taxonomy" id="37919"/>
    <lineage>
        <taxon>Bacteria</taxon>
        <taxon>Bacillati</taxon>
        <taxon>Actinomycetota</taxon>
        <taxon>Actinomycetes</taxon>
        <taxon>Mycobacteriales</taxon>
        <taxon>Nocardiaceae</taxon>
        <taxon>Rhodococcus</taxon>
    </lineage>
</organism>
<reference evidence="4 5" key="1">
    <citation type="submission" date="2014-07" db="EMBL/GenBank/DDBJ databases">
        <title>Genome Sequence of Rhodococcus opacus Strain R7, a Biodegrader of Mono- and Polycyclic Aromatic Hydrocarbons.</title>
        <authorList>
            <person name="Di Gennaro P."/>
            <person name="Zampolli J."/>
            <person name="Presti I."/>
            <person name="Cappelletti M."/>
            <person name="D'Ursi P."/>
            <person name="Orro A."/>
            <person name="Mezzelani A."/>
            <person name="Milanesi L."/>
        </authorList>
    </citation>
    <scope>NUCLEOTIDE SEQUENCE [LARGE SCALE GENOMIC DNA]</scope>
    <source>
        <strain evidence="4 5">R7</strain>
    </source>
</reference>
<accession>A0A076EKT9</accession>